<dbReference type="Pfam" id="PF13527">
    <property type="entry name" value="Acetyltransf_9"/>
    <property type="match status" value="1"/>
</dbReference>
<keyword evidence="2" id="KW-0012">Acyltransferase</keyword>
<dbReference type="PANTHER" id="PTHR43420">
    <property type="entry name" value="ACETYLTRANSFERASE"/>
    <property type="match status" value="1"/>
</dbReference>
<protein>
    <submittedName>
        <fullName evidence="4">GNAT family N-acetyltransferase</fullName>
    </submittedName>
</protein>
<dbReference type="EMBL" id="CP069127">
    <property type="protein sequence ID" value="QRG70694.1"/>
    <property type="molecule type" value="Genomic_DNA"/>
</dbReference>
<dbReference type="InterPro" id="IPR000182">
    <property type="entry name" value="GNAT_dom"/>
</dbReference>
<dbReference type="PROSITE" id="PS51186">
    <property type="entry name" value="GNAT"/>
    <property type="match status" value="1"/>
</dbReference>
<gene>
    <name evidence="4" type="ORF">JNE38_20235</name>
</gene>
<keyword evidence="1" id="KW-0808">Transferase</keyword>
<sequence length="296" mass="34660">MNELQLICDYKHVEEYRESFNELAKRIFKLDFTEWYSKGCWNDNYICYSYWDGEQVIANVSVNKMVVTSNGSECKALQLGTVMTHPDYRNQGLSAKLMNHIIDKYEKDYDYLYLFANHTVLDFYPKFGFEKVQESSFSLRVSDMREHAASKSALRKLNVNNPDDFALMKEFASERVPVSSRLGVKGDEHLLMFYFLLVFHDVIYYVEDADAIVLFAQEEDQLHVFDIVSKRTMDMEAVVNHLLTDEMETIHFHFVPDRDNQNMRTALITGTDDVLFVRPFLKGVEKHFLFPLTSHA</sequence>
<dbReference type="RefSeq" id="WP_203357659.1">
    <property type="nucleotide sequence ID" value="NZ_CP069127.1"/>
</dbReference>
<reference evidence="4 5" key="1">
    <citation type="submission" date="2021-01" db="EMBL/GenBank/DDBJ databases">
        <title>Identification of strong promoters based on the transcriptome of Brevibacillus choshinensis.</title>
        <authorList>
            <person name="Yao D."/>
            <person name="Zhang K."/>
            <person name="Wu J."/>
        </authorList>
    </citation>
    <scope>NUCLEOTIDE SEQUENCE [LARGE SCALE GENOMIC DNA]</scope>
    <source>
        <strain evidence="4 5">HPD31-SP3</strain>
    </source>
</reference>
<dbReference type="SUPFAM" id="SSF55729">
    <property type="entry name" value="Acyl-CoA N-acyltransferases (Nat)"/>
    <property type="match status" value="1"/>
</dbReference>
<dbReference type="CDD" id="cd04301">
    <property type="entry name" value="NAT_SF"/>
    <property type="match status" value="1"/>
</dbReference>
<dbReference type="InterPro" id="IPR016181">
    <property type="entry name" value="Acyl_CoA_acyltransferase"/>
</dbReference>
<evidence type="ECO:0000256" key="2">
    <source>
        <dbReference type="ARBA" id="ARBA00023315"/>
    </source>
</evidence>
<feature type="domain" description="N-acetyltransferase" evidence="3">
    <location>
        <begin position="8"/>
        <end position="156"/>
    </location>
</feature>
<evidence type="ECO:0000256" key="1">
    <source>
        <dbReference type="ARBA" id="ARBA00022679"/>
    </source>
</evidence>
<dbReference type="Proteomes" id="UP000596248">
    <property type="component" value="Chromosome"/>
</dbReference>
<evidence type="ECO:0000313" key="5">
    <source>
        <dbReference type="Proteomes" id="UP000596248"/>
    </source>
</evidence>
<evidence type="ECO:0000259" key="3">
    <source>
        <dbReference type="PROSITE" id="PS51186"/>
    </source>
</evidence>
<dbReference type="PANTHER" id="PTHR43420:SF31">
    <property type="entry name" value="ACETYLTRANSFERASE"/>
    <property type="match status" value="1"/>
</dbReference>
<proteinExistence type="predicted"/>
<name>A0ABX7FY00_BRECH</name>
<accession>A0ABX7FY00</accession>
<organism evidence="4 5">
    <name type="scientific">Brevibacillus choshinensis</name>
    <dbReference type="NCBI Taxonomy" id="54911"/>
    <lineage>
        <taxon>Bacteria</taxon>
        <taxon>Bacillati</taxon>
        <taxon>Bacillota</taxon>
        <taxon>Bacilli</taxon>
        <taxon>Bacillales</taxon>
        <taxon>Paenibacillaceae</taxon>
        <taxon>Brevibacillus</taxon>
    </lineage>
</organism>
<dbReference type="Gene3D" id="3.40.630.30">
    <property type="match status" value="1"/>
</dbReference>
<evidence type="ECO:0000313" key="4">
    <source>
        <dbReference type="EMBL" id="QRG70694.1"/>
    </source>
</evidence>
<dbReference type="InterPro" id="IPR050680">
    <property type="entry name" value="YpeA/RimI_acetyltransf"/>
</dbReference>
<keyword evidence="5" id="KW-1185">Reference proteome</keyword>